<evidence type="ECO:0000256" key="1">
    <source>
        <dbReference type="ARBA" id="ARBA00001946"/>
    </source>
</evidence>
<organism evidence="5 6">
    <name type="scientific">Candidatus Phytoplasma gossypii</name>
    <dbReference type="NCBI Taxonomy" id="2982629"/>
    <lineage>
        <taxon>Bacteria</taxon>
        <taxon>Bacillati</taxon>
        <taxon>Mycoplasmatota</taxon>
        <taxon>Mollicutes</taxon>
        <taxon>Acholeplasmatales</taxon>
        <taxon>Acholeplasmataceae</taxon>
        <taxon>Candidatus Phytoplasma</taxon>
        <taxon>16SrII (Peanut WB group)</taxon>
    </lineage>
</organism>
<proteinExistence type="predicted"/>
<evidence type="ECO:0000313" key="5">
    <source>
        <dbReference type="EMBL" id="MDO8057472.1"/>
    </source>
</evidence>
<name>A0ABT9D419_9MOLU</name>
<protein>
    <submittedName>
        <fullName evidence="5">HAD-IIIA family hydrolase</fullName>
    </submittedName>
</protein>
<gene>
    <name evidence="5" type="ORF">OC698_02070</name>
</gene>
<dbReference type="NCBIfam" id="TIGR01549">
    <property type="entry name" value="HAD-SF-IA-v1"/>
    <property type="match status" value="1"/>
</dbReference>
<dbReference type="GO" id="GO:0016787">
    <property type="term" value="F:hydrolase activity"/>
    <property type="evidence" value="ECO:0007669"/>
    <property type="project" value="UniProtKB-KW"/>
</dbReference>
<dbReference type="NCBIfam" id="TIGR01662">
    <property type="entry name" value="HAD-SF-IIIA"/>
    <property type="match status" value="1"/>
</dbReference>
<dbReference type="InterPro" id="IPR023214">
    <property type="entry name" value="HAD_sf"/>
</dbReference>
<dbReference type="EMBL" id="JAOSIT010000022">
    <property type="protein sequence ID" value="MDO8057472.1"/>
    <property type="molecule type" value="Genomic_DNA"/>
</dbReference>
<dbReference type="PANTHER" id="PTHR46470:SF2">
    <property type="entry name" value="GLYCERALDEHYDE 3-PHOSPHATE PHOSPHATASE"/>
    <property type="match status" value="1"/>
</dbReference>
<dbReference type="PANTHER" id="PTHR46470">
    <property type="entry name" value="N-ACYLNEURAMINATE-9-PHOSPHATASE"/>
    <property type="match status" value="1"/>
</dbReference>
<dbReference type="InterPro" id="IPR027706">
    <property type="entry name" value="PGP_Pase"/>
</dbReference>
<reference evidence="5 6" key="1">
    <citation type="journal article" date="2023" name="Int. J. Syst. Evol. Microbiol.">
        <title>The observation of taxonomic boundaries for the 16SrII and 16SrXXV phytoplasmas using genome-based delimitation.</title>
        <authorList>
            <person name="Rodrigues Jardim B."/>
            <person name="Tran-Nguyen L.T.T."/>
            <person name="Gambley C."/>
            <person name="Al-Sadi A.M."/>
            <person name="Al-Subhi A.M."/>
            <person name="Foissac X."/>
            <person name="Salar P."/>
            <person name="Cai H."/>
            <person name="Yang J.Y."/>
            <person name="Davis R."/>
            <person name="Jones L."/>
            <person name="Rodoni B."/>
            <person name="Constable F.E."/>
        </authorList>
    </citation>
    <scope>NUCLEOTIDE SEQUENCE [LARGE SCALE GENOMIC DNA]</scope>
    <source>
        <strain evidence="5">BAWM-BFA-CoWB</strain>
    </source>
</reference>
<keyword evidence="6" id="KW-1185">Reference proteome</keyword>
<dbReference type="RefSeq" id="WP_304513070.1">
    <property type="nucleotide sequence ID" value="NZ_JAOSIT010000022.1"/>
</dbReference>
<dbReference type="Pfam" id="PF09419">
    <property type="entry name" value="PGP_phosphatase"/>
    <property type="match status" value="1"/>
</dbReference>
<dbReference type="InterPro" id="IPR051400">
    <property type="entry name" value="HAD-like_hydrolase"/>
</dbReference>
<evidence type="ECO:0000256" key="2">
    <source>
        <dbReference type="ARBA" id="ARBA00022723"/>
    </source>
</evidence>
<dbReference type="Proteomes" id="UP001170666">
    <property type="component" value="Unassembled WGS sequence"/>
</dbReference>
<keyword evidence="2" id="KW-0479">Metal-binding</keyword>
<accession>A0ABT9D419</accession>
<comment type="caution">
    <text evidence="5">The sequence shown here is derived from an EMBL/GenBank/DDBJ whole genome shotgun (WGS) entry which is preliminary data.</text>
</comment>
<dbReference type="SUPFAM" id="SSF56784">
    <property type="entry name" value="HAD-like"/>
    <property type="match status" value="1"/>
</dbReference>
<keyword evidence="4" id="KW-0460">Magnesium</keyword>
<evidence type="ECO:0000256" key="3">
    <source>
        <dbReference type="ARBA" id="ARBA00022801"/>
    </source>
</evidence>
<comment type="cofactor">
    <cofactor evidence="1">
        <name>Mg(2+)</name>
        <dbReference type="ChEBI" id="CHEBI:18420"/>
    </cofactor>
</comment>
<keyword evidence="3 5" id="KW-0378">Hydrolase</keyword>
<evidence type="ECO:0000313" key="6">
    <source>
        <dbReference type="Proteomes" id="UP001170666"/>
    </source>
</evidence>
<dbReference type="InterPro" id="IPR006439">
    <property type="entry name" value="HAD-SF_hydro_IA"/>
</dbReference>
<sequence>MKIIKLENYLHYIPNFYYDSVFEIPFEYFFRKNFKVLLFDLDNTLIEPYQTTLDNKVYNFLTNISKKFQIIILSNASNRKLKKILEPNWNYVYLNLFHKKPSSWGFRKVLSLTQIQTQEVIMIGDQLATDIKGANELNITSILVRPLNRKQENLFTKYNRVYIERPLINLIRKTNLDIYNKKFKNFIK</sequence>
<evidence type="ECO:0000256" key="4">
    <source>
        <dbReference type="ARBA" id="ARBA00022842"/>
    </source>
</evidence>
<dbReference type="InterPro" id="IPR036412">
    <property type="entry name" value="HAD-like_sf"/>
</dbReference>
<dbReference type="Gene3D" id="3.40.50.1000">
    <property type="entry name" value="HAD superfamily/HAD-like"/>
    <property type="match status" value="1"/>
</dbReference>
<dbReference type="InterPro" id="IPR006549">
    <property type="entry name" value="HAD-SF_hydro_IIIA"/>
</dbReference>
<dbReference type="NCBIfam" id="TIGR01509">
    <property type="entry name" value="HAD-SF-IA-v3"/>
    <property type="match status" value="1"/>
</dbReference>